<dbReference type="Proteomes" id="UP000257109">
    <property type="component" value="Unassembled WGS sequence"/>
</dbReference>
<dbReference type="Gene3D" id="3.80.10.10">
    <property type="entry name" value="Ribonuclease Inhibitor"/>
    <property type="match status" value="1"/>
</dbReference>
<sequence>MIFIFVKNVEFDDSFFFYIDDSILIHLATIKKKKLSPQIFAKMSRLQFLENSAKYNDDLFDQLYLLAEGLEFFTTELRFLYWANYPLKSLPEIFSAKNLVILTLQDGNMEKLWNGVKNLVSLKDLDLNSSEKLKELLDLSKQQNL</sequence>
<dbReference type="OrthoDB" id="1397799at2759"/>
<keyword evidence="2" id="KW-1185">Reference proteome</keyword>
<dbReference type="PANTHER" id="PTHR11017">
    <property type="entry name" value="LEUCINE-RICH REPEAT-CONTAINING PROTEIN"/>
    <property type="match status" value="1"/>
</dbReference>
<dbReference type="SUPFAM" id="SSF52058">
    <property type="entry name" value="L domain-like"/>
    <property type="match status" value="1"/>
</dbReference>
<dbReference type="AlphaFoldDB" id="A0A371ELG4"/>
<dbReference type="InterPro" id="IPR032675">
    <property type="entry name" value="LRR_dom_sf"/>
</dbReference>
<gene>
    <name evidence="1" type="primary">TAO1</name>
    <name evidence="1" type="ORF">CR513_54302</name>
</gene>
<dbReference type="EMBL" id="QJKJ01013229">
    <property type="protein sequence ID" value="RDX66887.1"/>
    <property type="molecule type" value="Genomic_DNA"/>
</dbReference>
<feature type="non-terminal residue" evidence="1">
    <location>
        <position position="1"/>
    </location>
</feature>
<comment type="caution">
    <text evidence="1">The sequence shown here is derived from an EMBL/GenBank/DDBJ whole genome shotgun (WGS) entry which is preliminary data.</text>
</comment>
<organism evidence="1 2">
    <name type="scientific">Mucuna pruriens</name>
    <name type="common">Velvet bean</name>
    <name type="synonym">Dolichos pruriens</name>
    <dbReference type="NCBI Taxonomy" id="157652"/>
    <lineage>
        <taxon>Eukaryota</taxon>
        <taxon>Viridiplantae</taxon>
        <taxon>Streptophyta</taxon>
        <taxon>Embryophyta</taxon>
        <taxon>Tracheophyta</taxon>
        <taxon>Spermatophyta</taxon>
        <taxon>Magnoliopsida</taxon>
        <taxon>eudicotyledons</taxon>
        <taxon>Gunneridae</taxon>
        <taxon>Pentapetalae</taxon>
        <taxon>rosids</taxon>
        <taxon>fabids</taxon>
        <taxon>Fabales</taxon>
        <taxon>Fabaceae</taxon>
        <taxon>Papilionoideae</taxon>
        <taxon>50 kb inversion clade</taxon>
        <taxon>NPAAA clade</taxon>
        <taxon>indigoferoid/millettioid clade</taxon>
        <taxon>Phaseoleae</taxon>
        <taxon>Mucuna</taxon>
    </lineage>
</organism>
<dbReference type="InterPro" id="IPR044974">
    <property type="entry name" value="Disease_R_plants"/>
</dbReference>
<dbReference type="GO" id="GO:0006952">
    <property type="term" value="P:defense response"/>
    <property type="evidence" value="ECO:0007669"/>
    <property type="project" value="InterPro"/>
</dbReference>
<reference evidence="1" key="1">
    <citation type="submission" date="2018-05" db="EMBL/GenBank/DDBJ databases">
        <title>Draft genome of Mucuna pruriens seed.</title>
        <authorList>
            <person name="Nnadi N.E."/>
            <person name="Vos R."/>
            <person name="Hasami M.H."/>
            <person name="Devisetty U.K."/>
            <person name="Aguiy J.C."/>
        </authorList>
    </citation>
    <scope>NUCLEOTIDE SEQUENCE [LARGE SCALE GENOMIC DNA]</scope>
    <source>
        <strain evidence="1">JCA_2017</strain>
    </source>
</reference>
<protein>
    <submittedName>
        <fullName evidence="1">Disease resistance protein TAO1</fullName>
    </submittedName>
</protein>
<feature type="non-terminal residue" evidence="1">
    <location>
        <position position="145"/>
    </location>
</feature>
<accession>A0A371ELG4</accession>
<evidence type="ECO:0000313" key="2">
    <source>
        <dbReference type="Proteomes" id="UP000257109"/>
    </source>
</evidence>
<proteinExistence type="predicted"/>
<evidence type="ECO:0000313" key="1">
    <source>
        <dbReference type="EMBL" id="RDX66887.1"/>
    </source>
</evidence>
<name>A0A371ELG4_MUCPR</name>
<dbReference type="PANTHER" id="PTHR11017:SF263">
    <property type="entry name" value="ADP-RIBOSYL CYCLASE_CYCLIC ADP-RIBOSE HYDROLASE"/>
    <property type="match status" value="1"/>
</dbReference>